<feature type="domain" description="Shisa N-terminal" evidence="8">
    <location>
        <begin position="85"/>
        <end position="136"/>
    </location>
</feature>
<evidence type="ECO:0000256" key="6">
    <source>
        <dbReference type="SAM" id="Phobius"/>
    </source>
</evidence>
<feature type="compositionally biased region" description="Gly residues" evidence="5">
    <location>
        <begin position="427"/>
        <end position="438"/>
    </location>
</feature>
<keyword evidence="7" id="KW-0732">Signal</keyword>
<feature type="compositionally biased region" description="Polar residues" evidence="5">
    <location>
        <begin position="459"/>
        <end position="471"/>
    </location>
</feature>
<dbReference type="GO" id="GO:0045211">
    <property type="term" value="C:postsynaptic membrane"/>
    <property type="evidence" value="ECO:0007669"/>
    <property type="project" value="TreeGrafter"/>
</dbReference>
<evidence type="ECO:0000256" key="5">
    <source>
        <dbReference type="SAM" id="MobiDB-lite"/>
    </source>
</evidence>
<evidence type="ECO:0000256" key="4">
    <source>
        <dbReference type="ARBA" id="ARBA00023136"/>
    </source>
</evidence>
<protein>
    <submittedName>
        <fullName evidence="9">Shisa family member 8b</fullName>
    </submittedName>
</protein>
<dbReference type="GO" id="GO:0048172">
    <property type="term" value="P:regulation of short-term neuronal synaptic plasticity"/>
    <property type="evidence" value="ECO:0007669"/>
    <property type="project" value="TreeGrafter"/>
</dbReference>
<keyword evidence="10" id="KW-1185">Reference proteome</keyword>
<feature type="region of interest" description="Disordered" evidence="5">
    <location>
        <begin position="33"/>
        <end position="80"/>
    </location>
</feature>
<evidence type="ECO:0000256" key="1">
    <source>
        <dbReference type="ARBA" id="ARBA00004370"/>
    </source>
</evidence>
<feature type="compositionally biased region" description="Low complexity" evidence="5">
    <location>
        <begin position="43"/>
        <end position="60"/>
    </location>
</feature>
<feature type="region of interest" description="Disordered" evidence="5">
    <location>
        <begin position="382"/>
        <end position="471"/>
    </location>
</feature>
<dbReference type="CTD" id="101882404"/>
<dbReference type="OMA" id="DFSHYQP"/>
<dbReference type="RefSeq" id="XP_014194146.1">
    <property type="nucleotide sequence ID" value="XM_014338660.2"/>
</dbReference>
<reference evidence="9" key="1">
    <citation type="submission" date="2025-08" db="UniProtKB">
        <authorList>
            <consortium name="Ensembl"/>
        </authorList>
    </citation>
    <scope>IDENTIFICATION</scope>
</reference>
<evidence type="ECO:0000256" key="2">
    <source>
        <dbReference type="ARBA" id="ARBA00022692"/>
    </source>
</evidence>
<proteinExistence type="predicted"/>
<dbReference type="Ensembl" id="ENSHBUT00000030702.1">
    <property type="protein sequence ID" value="ENSHBUP00000020948.1"/>
    <property type="gene ID" value="ENSHBUG00000023228.1"/>
</dbReference>
<dbReference type="GO" id="GO:0014069">
    <property type="term" value="C:postsynaptic density"/>
    <property type="evidence" value="ECO:0007669"/>
    <property type="project" value="TreeGrafter"/>
</dbReference>
<feature type="transmembrane region" description="Helical" evidence="6">
    <location>
        <begin position="166"/>
        <end position="184"/>
    </location>
</feature>
<dbReference type="GO" id="GO:0032591">
    <property type="term" value="C:dendritic spine membrane"/>
    <property type="evidence" value="ECO:0007669"/>
    <property type="project" value="TreeGrafter"/>
</dbReference>
<dbReference type="PANTHER" id="PTHR31774:SF14">
    <property type="entry name" value="PROTEIN SHISA-8"/>
    <property type="match status" value="1"/>
</dbReference>
<evidence type="ECO:0000256" key="7">
    <source>
        <dbReference type="SAM" id="SignalP"/>
    </source>
</evidence>
<dbReference type="PANTHER" id="PTHR31774">
    <property type="entry name" value="PROTEIN SHISA-9-RELATED"/>
    <property type="match status" value="1"/>
</dbReference>
<dbReference type="AlphaFoldDB" id="A0A3Q2W622"/>
<accession>A0A3Q2W622</accession>
<feature type="compositionally biased region" description="Polar residues" evidence="5">
    <location>
        <begin position="386"/>
        <end position="399"/>
    </location>
</feature>
<dbReference type="Pfam" id="PF13908">
    <property type="entry name" value="Shisa_N"/>
    <property type="match status" value="1"/>
</dbReference>
<dbReference type="Proteomes" id="UP000264840">
    <property type="component" value="Unplaced"/>
</dbReference>
<evidence type="ECO:0000256" key="3">
    <source>
        <dbReference type="ARBA" id="ARBA00022989"/>
    </source>
</evidence>
<dbReference type="OrthoDB" id="9996010at2759"/>
<comment type="subcellular location">
    <subcellularLocation>
        <location evidence="1">Membrane</location>
    </subcellularLocation>
</comment>
<feature type="compositionally biased region" description="Low complexity" evidence="5">
    <location>
        <begin position="439"/>
        <end position="450"/>
    </location>
</feature>
<evidence type="ECO:0000259" key="8">
    <source>
        <dbReference type="Pfam" id="PF13908"/>
    </source>
</evidence>
<keyword evidence="4 6" id="KW-0472">Membrane</keyword>
<name>A0A3Q2W622_HAPBU</name>
<dbReference type="GeneTree" id="ENSGT00940000163663"/>
<sequence length="471" mass="51303">MAATNPFSCPFFLSFLFLFLVIRPAFAQGPSVTAVGVTEDSPTTLTNQTTTSYTETTQNTPPETGLSTPNSGGDTDDEDLPPAGGTRCQGYYDVMGQWDPPFNCNAGVFLYCCGTCFYRFCCQFRQQRLDQNICSNYDTPIWANTGKPVATITEGQGDLDRDRTQLIVYIICGVVAIMVLVGIFTKLGLEKSRGGSGGVGGAAQADLNSRTLTDLLKQQGNEVSSVENATASPPNAGRVNGVSARMLRSRSEQYQLNNSAYGPFGQGLPQPHSNHSTVGLNKYTSLKAVAETASRSYYKSFPLMDFSHYQPVAPPAFQPVPIPPKEKSYIHHQPLPAHHDIHSPLSISIPPSHLEQSRLSKTTTHPFLSNSAFKAWEPNARHVHRQTSAPAHASTSLHSSTRRHNYSTRRQQSTENVPDLYTQPYGGMYGGTGGGAGQGPHVQGQHPSQPTYYHHTRQKSYSTHSANEVTV</sequence>
<keyword evidence="3 6" id="KW-1133">Transmembrane helix</keyword>
<reference evidence="9" key="2">
    <citation type="submission" date="2025-09" db="UniProtKB">
        <authorList>
            <consortium name="Ensembl"/>
        </authorList>
    </citation>
    <scope>IDENTIFICATION</scope>
</reference>
<evidence type="ECO:0000313" key="9">
    <source>
        <dbReference type="Ensembl" id="ENSHBUP00000020948.1"/>
    </source>
</evidence>
<keyword evidence="2 6" id="KW-0812">Transmembrane</keyword>
<feature type="signal peptide" evidence="7">
    <location>
        <begin position="1"/>
        <end position="27"/>
    </location>
</feature>
<dbReference type="GO" id="GO:0032281">
    <property type="term" value="C:AMPA glutamate receptor complex"/>
    <property type="evidence" value="ECO:0007669"/>
    <property type="project" value="TreeGrafter"/>
</dbReference>
<dbReference type="GeneID" id="102301974"/>
<feature type="chain" id="PRO_5018762621" evidence="7">
    <location>
        <begin position="28"/>
        <end position="471"/>
    </location>
</feature>
<feature type="compositionally biased region" description="Polar residues" evidence="5">
    <location>
        <begin position="61"/>
        <end position="73"/>
    </location>
</feature>
<dbReference type="InterPro" id="IPR026910">
    <property type="entry name" value="Shisa"/>
</dbReference>
<organism evidence="9 10">
    <name type="scientific">Haplochromis burtoni</name>
    <name type="common">Burton's mouthbrooder</name>
    <name type="synonym">Chromis burtoni</name>
    <dbReference type="NCBI Taxonomy" id="8153"/>
    <lineage>
        <taxon>Eukaryota</taxon>
        <taxon>Metazoa</taxon>
        <taxon>Chordata</taxon>
        <taxon>Craniata</taxon>
        <taxon>Vertebrata</taxon>
        <taxon>Euteleostomi</taxon>
        <taxon>Actinopterygii</taxon>
        <taxon>Neopterygii</taxon>
        <taxon>Teleostei</taxon>
        <taxon>Neoteleostei</taxon>
        <taxon>Acanthomorphata</taxon>
        <taxon>Ovalentaria</taxon>
        <taxon>Cichlomorphae</taxon>
        <taxon>Cichliformes</taxon>
        <taxon>Cichlidae</taxon>
        <taxon>African cichlids</taxon>
        <taxon>Pseudocrenilabrinae</taxon>
        <taxon>Haplochromini</taxon>
        <taxon>Haplochromis</taxon>
    </lineage>
</organism>
<dbReference type="InterPro" id="IPR053891">
    <property type="entry name" value="Shisa_N"/>
</dbReference>
<evidence type="ECO:0000313" key="10">
    <source>
        <dbReference type="Proteomes" id="UP000264840"/>
    </source>
</evidence>